<feature type="domain" description="H repeat-associated protein N-terminal" evidence="2">
    <location>
        <begin position="4"/>
        <end position="90"/>
    </location>
</feature>
<organism evidence="3">
    <name type="scientific">Candidatus Kentrum sp. DK</name>
    <dbReference type="NCBI Taxonomy" id="2126562"/>
    <lineage>
        <taxon>Bacteria</taxon>
        <taxon>Pseudomonadati</taxon>
        <taxon>Pseudomonadota</taxon>
        <taxon>Gammaproteobacteria</taxon>
        <taxon>Candidatus Kentrum</taxon>
    </lineage>
</organism>
<sequence length="185" mass="21113">MLLDCLSKVADHRRNEGKRYSLKYVLLFSVLAILSGATSYRKIQRFINAHHKRLNEFFGSQWERAPAHTSIRYILKGIEPEELEKAFRDHSKGLLETEPALDTPRPIAIDGKVLRGSFDQFEDQRAAQILGAFCQNEKLILGHLPVSTKTNEIPVAQQLIEELGLTGCVYTLDALHCQKKRLMLR</sequence>
<dbReference type="EMBL" id="CAADEY010000259">
    <property type="protein sequence ID" value="VFJ70382.1"/>
    <property type="molecule type" value="Genomic_DNA"/>
</dbReference>
<proteinExistence type="predicted"/>
<dbReference type="NCBIfam" id="NF033564">
    <property type="entry name" value="transpos_ISAs1"/>
    <property type="match status" value="1"/>
</dbReference>
<protein>
    <submittedName>
        <fullName evidence="3">DDE_Tnp_1-associated</fullName>
    </submittedName>
</protein>
<dbReference type="Pfam" id="PF13808">
    <property type="entry name" value="DDE_Tnp_1_assoc"/>
    <property type="match status" value="1"/>
</dbReference>
<keyword evidence="1" id="KW-0812">Transmembrane</keyword>
<feature type="transmembrane region" description="Helical" evidence="1">
    <location>
        <begin position="21"/>
        <end position="40"/>
    </location>
</feature>
<accession>A0A450TQL9</accession>
<reference evidence="3" key="1">
    <citation type="submission" date="2019-02" db="EMBL/GenBank/DDBJ databases">
        <authorList>
            <person name="Gruber-Vodicka R. H."/>
            <person name="Seah K. B. B."/>
        </authorList>
    </citation>
    <scope>NUCLEOTIDE SEQUENCE</scope>
    <source>
        <strain evidence="3">BECK_DK161</strain>
        <strain evidence="4">BECK_DK47</strain>
    </source>
</reference>
<keyword evidence="1" id="KW-1133">Transmembrane helix</keyword>
<gene>
    <name evidence="4" type="ORF">BECKDK2373B_GA0170837_13152</name>
    <name evidence="3" type="ORF">BECKDK2373C_GA0170839_12591</name>
</gene>
<dbReference type="PANTHER" id="PTHR30298:SF0">
    <property type="entry name" value="PROTEIN YBFL-RELATED"/>
    <property type="match status" value="1"/>
</dbReference>
<keyword evidence="1" id="KW-0472">Membrane</keyword>
<dbReference type="InterPro" id="IPR047647">
    <property type="entry name" value="ISAs1_transpos"/>
</dbReference>
<evidence type="ECO:0000259" key="2">
    <source>
        <dbReference type="Pfam" id="PF13808"/>
    </source>
</evidence>
<dbReference type="AlphaFoldDB" id="A0A450TQL9"/>
<dbReference type="PANTHER" id="PTHR30298">
    <property type="entry name" value="H REPEAT-ASSOCIATED PREDICTED TRANSPOSASE"/>
    <property type="match status" value="1"/>
</dbReference>
<dbReference type="InterPro" id="IPR051698">
    <property type="entry name" value="Transposase_11-like"/>
</dbReference>
<dbReference type="EMBL" id="CAADEX010000315">
    <property type="protein sequence ID" value="VFJ71137.1"/>
    <property type="molecule type" value="Genomic_DNA"/>
</dbReference>
<dbReference type="InterPro" id="IPR032806">
    <property type="entry name" value="YbfD_N"/>
</dbReference>
<evidence type="ECO:0000313" key="3">
    <source>
        <dbReference type="EMBL" id="VFJ70382.1"/>
    </source>
</evidence>
<name>A0A450TQL9_9GAMM</name>
<evidence type="ECO:0000256" key="1">
    <source>
        <dbReference type="SAM" id="Phobius"/>
    </source>
</evidence>
<evidence type="ECO:0000313" key="4">
    <source>
        <dbReference type="EMBL" id="VFJ71137.1"/>
    </source>
</evidence>